<proteinExistence type="predicted"/>
<sequence length="184" mass="20811">MADQAHQAGNVAYRKGDLANAAKAYSLAFKLDPNEPKYSSNLSAVYYEQGRYTLCIGSIIDSWRALRAKHTSNNHPDTPPLTDALAVKLSLRYVKAKLNRDSVASNLTNKANKEKTAEIERDILKFCSAIARQNDEASQKTEFQKVWETWVKAESDQQTPDERAKHRAEAEKRLRDLPIFRSSL</sequence>
<evidence type="ECO:0000256" key="1">
    <source>
        <dbReference type="ARBA" id="ARBA00022737"/>
    </source>
</evidence>
<dbReference type="Proteomes" id="UP000284842">
    <property type="component" value="Unassembled WGS sequence"/>
</dbReference>
<dbReference type="OrthoDB" id="2423701at2759"/>
<dbReference type="InParanoid" id="A0A409VPW5"/>
<evidence type="ECO:0000313" key="4">
    <source>
        <dbReference type="EMBL" id="PPQ68293.1"/>
    </source>
</evidence>
<accession>A0A409VPW5</accession>
<dbReference type="GO" id="GO:0051879">
    <property type="term" value="F:Hsp90 protein binding"/>
    <property type="evidence" value="ECO:0007669"/>
    <property type="project" value="TreeGrafter"/>
</dbReference>
<dbReference type="AlphaFoldDB" id="A0A409VPW5"/>
<keyword evidence="1" id="KW-0677">Repeat</keyword>
<dbReference type="PANTHER" id="PTHR22904:SF523">
    <property type="entry name" value="STRESS-INDUCED-PHOSPHOPROTEIN 1"/>
    <property type="match status" value="1"/>
</dbReference>
<keyword evidence="2 3" id="KW-0802">TPR repeat</keyword>
<evidence type="ECO:0000256" key="2">
    <source>
        <dbReference type="ARBA" id="ARBA00022803"/>
    </source>
</evidence>
<comment type="caution">
    <text evidence="4">The sequence shown here is derived from an EMBL/GenBank/DDBJ whole genome shotgun (WGS) entry which is preliminary data.</text>
</comment>
<dbReference type="STRING" id="181874.A0A409VPW5"/>
<reference evidence="4 5" key="1">
    <citation type="journal article" date="2018" name="Evol. Lett.">
        <title>Horizontal gene cluster transfer increased hallucinogenic mushroom diversity.</title>
        <authorList>
            <person name="Reynolds H.T."/>
            <person name="Vijayakumar V."/>
            <person name="Gluck-Thaler E."/>
            <person name="Korotkin H.B."/>
            <person name="Matheny P.B."/>
            <person name="Slot J.C."/>
        </authorList>
    </citation>
    <scope>NUCLEOTIDE SEQUENCE [LARGE SCALE GENOMIC DNA]</scope>
    <source>
        <strain evidence="4 5">2629</strain>
    </source>
</reference>
<evidence type="ECO:0000256" key="3">
    <source>
        <dbReference type="PROSITE-ProRule" id="PRU00339"/>
    </source>
</evidence>
<dbReference type="InterPro" id="IPR019734">
    <property type="entry name" value="TPR_rpt"/>
</dbReference>
<dbReference type="PROSITE" id="PS50005">
    <property type="entry name" value="TPR"/>
    <property type="match status" value="1"/>
</dbReference>
<organism evidence="4 5">
    <name type="scientific">Panaeolus cyanescens</name>
    <dbReference type="NCBI Taxonomy" id="181874"/>
    <lineage>
        <taxon>Eukaryota</taxon>
        <taxon>Fungi</taxon>
        <taxon>Dikarya</taxon>
        <taxon>Basidiomycota</taxon>
        <taxon>Agaricomycotina</taxon>
        <taxon>Agaricomycetes</taxon>
        <taxon>Agaricomycetidae</taxon>
        <taxon>Agaricales</taxon>
        <taxon>Agaricineae</taxon>
        <taxon>Galeropsidaceae</taxon>
        <taxon>Panaeolus</taxon>
    </lineage>
</organism>
<keyword evidence="5" id="KW-1185">Reference proteome</keyword>
<dbReference type="InterPro" id="IPR011990">
    <property type="entry name" value="TPR-like_helical_dom_sf"/>
</dbReference>
<dbReference type="PANTHER" id="PTHR22904">
    <property type="entry name" value="TPR REPEAT CONTAINING PROTEIN"/>
    <property type="match status" value="1"/>
</dbReference>
<dbReference type="Pfam" id="PF13414">
    <property type="entry name" value="TPR_11"/>
    <property type="match status" value="1"/>
</dbReference>
<name>A0A409VPW5_9AGAR</name>
<evidence type="ECO:0000313" key="5">
    <source>
        <dbReference type="Proteomes" id="UP000284842"/>
    </source>
</evidence>
<gene>
    <name evidence="4" type="ORF">CVT24_005109</name>
</gene>
<dbReference type="Gene3D" id="1.25.40.10">
    <property type="entry name" value="Tetratricopeptide repeat domain"/>
    <property type="match status" value="1"/>
</dbReference>
<feature type="repeat" description="TPR" evidence="3">
    <location>
        <begin position="2"/>
        <end position="35"/>
    </location>
</feature>
<protein>
    <submittedName>
        <fullName evidence="4">Uncharacterized protein</fullName>
    </submittedName>
</protein>
<dbReference type="SUPFAM" id="SSF48452">
    <property type="entry name" value="TPR-like"/>
    <property type="match status" value="1"/>
</dbReference>
<dbReference type="EMBL" id="NHTK01006011">
    <property type="protein sequence ID" value="PPQ68293.1"/>
    <property type="molecule type" value="Genomic_DNA"/>
</dbReference>